<feature type="compositionally biased region" description="Polar residues" evidence="1">
    <location>
        <begin position="119"/>
        <end position="132"/>
    </location>
</feature>
<feature type="region of interest" description="Disordered" evidence="1">
    <location>
        <begin position="216"/>
        <end position="259"/>
    </location>
</feature>
<reference evidence="2 3" key="1">
    <citation type="submission" date="2020-04" db="EMBL/GenBank/DDBJ databases">
        <authorList>
            <person name="Depoorter E."/>
        </authorList>
    </citation>
    <scope>NUCLEOTIDE SEQUENCE [LARGE SCALE GENOMIC DNA]</scope>
    <source>
        <strain evidence="2 3">BCC0217</strain>
    </source>
</reference>
<accession>A0A6J5JM68</accession>
<feature type="compositionally biased region" description="Basic and acidic residues" evidence="1">
    <location>
        <begin position="133"/>
        <end position="143"/>
    </location>
</feature>
<feature type="region of interest" description="Disordered" evidence="1">
    <location>
        <begin position="94"/>
        <end position="148"/>
    </location>
</feature>
<organism evidence="2 3">
    <name type="scientific">Burkholderia aenigmatica</name>
    <dbReference type="NCBI Taxonomy" id="2015348"/>
    <lineage>
        <taxon>Bacteria</taxon>
        <taxon>Pseudomonadati</taxon>
        <taxon>Pseudomonadota</taxon>
        <taxon>Betaproteobacteria</taxon>
        <taxon>Burkholderiales</taxon>
        <taxon>Burkholderiaceae</taxon>
        <taxon>Burkholderia</taxon>
        <taxon>Burkholderia cepacia complex</taxon>
    </lineage>
</organism>
<proteinExistence type="predicted"/>
<protein>
    <recommendedName>
        <fullName evidence="4">Helix-turn-helix domain-containing protein</fullName>
    </recommendedName>
</protein>
<dbReference type="EMBL" id="CABWIL020000032">
    <property type="protein sequence ID" value="CAB3972275.1"/>
    <property type="molecule type" value="Genomic_DNA"/>
</dbReference>
<dbReference type="RefSeq" id="WP_175223095.1">
    <property type="nucleotide sequence ID" value="NZ_CABWIL020000032.1"/>
</dbReference>
<dbReference type="Proteomes" id="UP000494301">
    <property type="component" value="Unassembled WGS sequence"/>
</dbReference>
<evidence type="ECO:0008006" key="4">
    <source>
        <dbReference type="Google" id="ProtNLM"/>
    </source>
</evidence>
<evidence type="ECO:0000313" key="2">
    <source>
        <dbReference type="EMBL" id="CAB3972275.1"/>
    </source>
</evidence>
<gene>
    <name evidence="2" type="ORF">BLA3211_06881</name>
</gene>
<name>A0A6J5JM68_9BURK</name>
<dbReference type="AlphaFoldDB" id="A0A6J5JM68"/>
<sequence>MTQQRKFQGVWIPANLWLDRTMSITEKVMLAEIDSLEDKVRGCYASNAYFAEFFGLSISRVSEIISSLAAKKLVDVQLIRDGKRIVERQIRVLPNPFGKPNTPSEKTANPFGKGDEPPSENTKGNSTSMNNTGEKDSKRRGDSGDPEFEEAWELCPKRAGGNSKADALKAWRARRAAGVEAARMIDGVRRYATFCRLTNRIGTEYVKQAATFFGPSLHFDDDWTPPDDTGRAPRSPAPEPGHSHRDQGAGDGRPTVEYI</sequence>
<evidence type="ECO:0000313" key="3">
    <source>
        <dbReference type="Proteomes" id="UP000494301"/>
    </source>
</evidence>
<evidence type="ECO:0000256" key="1">
    <source>
        <dbReference type="SAM" id="MobiDB-lite"/>
    </source>
</evidence>